<keyword evidence="8" id="KW-1185">Reference proteome</keyword>
<evidence type="ECO:0000256" key="2">
    <source>
        <dbReference type="ARBA" id="ARBA00023125"/>
    </source>
</evidence>
<dbReference type="AlphaFoldDB" id="A0A4R8WZT0"/>
<dbReference type="Proteomes" id="UP000298412">
    <property type="component" value="Unassembled WGS sequence"/>
</dbReference>
<organism evidence="7 8">
    <name type="scientific">Cryobacterium algoritolerans</name>
    <dbReference type="NCBI Taxonomy" id="1259184"/>
    <lineage>
        <taxon>Bacteria</taxon>
        <taxon>Bacillati</taxon>
        <taxon>Actinomycetota</taxon>
        <taxon>Actinomycetes</taxon>
        <taxon>Micrococcales</taxon>
        <taxon>Microbacteriaceae</taxon>
        <taxon>Cryobacterium</taxon>
    </lineage>
</organism>
<sequence length="67" mass="7275">MTKLIGYARVSSRQQSADPQQVDILAAGVRRDDLYSDHGISGARASRPDFDRVLDALEDGDALVITT</sequence>
<dbReference type="InterPro" id="IPR006118">
    <property type="entry name" value="Recombinase_CS"/>
</dbReference>
<dbReference type="SUPFAM" id="SSF53041">
    <property type="entry name" value="Resolvase-like"/>
    <property type="match status" value="1"/>
</dbReference>
<keyword evidence="3" id="KW-0233">DNA recombination</keyword>
<name>A0A4R8WZT0_9MICO</name>
<dbReference type="GO" id="GO:0015074">
    <property type="term" value="P:DNA integration"/>
    <property type="evidence" value="ECO:0007669"/>
    <property type="project" value="UniProtKB-KW"/>
</dbReference>
<evidence type="ECO:0000313" key="7">
    <source>
        <dbReference type="EMBL" id="TFC17437.1"/>
    </source>
</evidence>
<evidence type="ECO:0000313" key="8">
    <source>
        <dbReference type="Proteomes" id="UP000298412"/>
    </source>
</evidence>
<accession>A0A4R8WZT0</accession>
<dbReference type="GO" id="GO:0000150">
    <property type="term" value="F:DNA strand exchange activity"/>
    <property type="evidence" value="ECO:0007669"/>
    <property type="project" value="InterPro"/>
</dbReference>
<dbReference type="Pfam" id="PF00239">
    <property type="entry name" value="Resolvase"/>
    <property type="match status" value="1"/>
</dbReference>
<feature type="domain" description="Resolvase/invertase-type recombinase catalytic" evidence="6">
    <location>
        <begin position="3"/>
        <end position="67"/>
    </location>
</feature>
<evidence type="ECO:0000256" key="3">
    <source>
        <dbReference type="ARBA" id="ARBA00023172"/>
    </source>
</evidence>
<evidence type="ECO:0000256" key="5">
    <source>
        <dbReference type="PROSITE-ProRule" id="PRU10137"/>
    </source>
</evidence>
<dbReference type="EMBL" id="SOFP01000031">
    <property type="protein sequence ID" value="TFC17437.1"/>
    <property type="molecule type" value="Genomic_DNA"/>
</dbReference>
<gene>
    <name evidence="7" type="ORF">E3O19_06020</name>
</gene>
<proteinExistence type="predicted"/>
<reference evidence="7 8" key="1">
    <citation type="submission" date="2019-03" db="EMBL/GenBank/DDBJ databases">
        <title>Genomics of glacier-inhabiting Cryobacterium strains.</title>
        <authorList>
            <person name="Liu Q."/>
            <person name="Xin Y.-H."/>
        </authorList>
    </citation>
    <scope>NUCLEOTIDE SEQUENCE [LARGE SCALE GENOMIC DNA]</scope>
    <source>
        <strain evidence="7 8">MDT1-3</strain>
    </source>
</reference>
<dbReference type="Gene3D" id="3.40.50.1390">
    <property type="entry name" value="Resolvase, N-terminal catalytic domain"/>
    <property type="match status" value="1"/>
</dbReference>
<dbReference type="InterPro" id="IPR036162">
    <property type="entry name" value="Resolvase-like_N_sf"/>
</dbReference>
<comment type="caution">
    <text evidence="7">The sequence shown here is derived from an EMBL/GenBank/DDBJ whole genome shotgun (WGS) entry which is preliminary data.</text>
</comment>
<evidence type="ECO:0000259" key="6">
    <source>
        <dbReference type="PROSITE" id="PS51736"/>
    </source>
</evidence>
<dbReference type="GO" id="GO:0003677">
    <property type="term" value="F:DNA binding"/>
    <property type="evidence" value="ECO:0007669"/>
    <property type="project" value="UniProtKB-KW"/>
</dbReference>
<keyword evidence="1" id="KW-0229">DNA integration</keyword>
<feature type="active site" description="O-(5'-phospho-DNA)-serine intermediate" evidence="4 5">
    <location>
        <position position="11"/>
    </location>
</feature>
<keyword evidence="2" id="KW-0238">DNA-binding</keyword>
<evidence type="ECO:0000256" key="4">
    <source>
        <dbReference type="PIRSR" id="PIRSR606118-50"/>
    </source>
</evidence>
<evidence type="ECO:0000256" key="1">
    <source>
        <dbReference type="ARBA" id="ARBA00022908"/>
    </source>
</evidence>
<dbReference type="PROSITE" id="PS00397">
    <property type="entry name" value="RECOMBINASES_1"/>
    <property type="match status" value="1"/>
</dbReference>
<dbReference type="OrthoDB" id="128993at2"/>
<dbReference type="InterPro" id="IPR006119">
    <property type="entry name" value="Resolv_N"/>
</dbReference>
<dbReference type="PROSITE" id="PS51736">
    <property type="entry name" value="RECOMBINASES_3"/>
    <property type="match status" value="1"/>
</dbReference>
<protein>
    <recommendedName>
        <fullName evidence="6">Resolvase/invertase-type recombinase catalytic domain-containing protein</fullName>
    </recommendedName>
</protein>